<reference evidence="2" key="1">
    <citation type="journal article" date="2012" name="Stand. Genomic Sci.">
        <title>Genome sequence of the Antarctic rhodopsins-containing flavobacterium Gillisia limnaea type strain (R-8282(T)).</title>
        <authorList>
            <person name="Riedel T."/>
            <person name="Held B."/>
            <person name="Nolan M."/>
            <person name="Lucas S."/>
            <person name="Lapidus A."/>
            <person name="Tice H."/>
            <person name="Del Rio T.G."/>
            <person name="Cheng J.F."/>
            <person name="Han C."/>
            <person name="Tapia R."/>
            <person name="Goodwin L.A."/>
            <person name="Pitluck S."/>
            <person name="Liolios K."/>
            <person name="Mavromatis K."/>
            <person name="Pagani I."/>
            <person name="Ivanova N."/>
            <person name="Mikhailova N."/>
            <person name="Pati A."/>
            <person name="Chen A."/>
            <person name="Palaniappan K."/>
            <person name="Land M."/>
            <person name="Rohde M."/>
            <person name="Tindall B.J."/>
            <person name="Detter J.C."/>
            <person name="Goker M."/>
            <person name="Bristow J."/>
            <person name="Eisen J.A."/>
            <person name="Markowitz V."/>
            <person name="Hugenholtz P."/>
            <person name="Kyrpides N.C."/>
            <person name="Klenk H.P."/>
            <person name="Woyke T."/>
        </authorList>
    </citation>
    <scope>NUCLEOTIDE SEQUENCE [LARGE SCALE GENOMIC DNA]</scope>
    <source>
        <strain evidence="2">DSM 15749 / LMG 21470 / R-8282</strain>
    </source>
</reference>
<evidence type="ECO:0000313" key="2">
    <source>
        <dbReference type="Proteomes" id="UP000003844"/>
    </source>
</evidence>
<accession>H2BTA0</accession>
<sequence>MDVFIYFYQYCLKGTKMTVKNRRKGETDIFEFINLMSTKIYNYIIGVSKESFLFLRTYEKEYQ</sequence>
<organism evidence="1 2">
    <name type="scientific">Gillisia limnaea (strain DSM 15749 / LMG 21470 / R-8282)</name>
    <dbReference type="NCBI Taxonomy" id="865937"/>
    <lineage>
        <taxon>Bacteria</taxon>
        <taxon>Pseudomonadati</taxon>
        <taxon>Bacteroidota</taxon>
        <taxon>Flavobacteriia</taxon>
        <taxon>Flavobacteriales</taxon>
        <taxon>Flavobacteriaceae</taxon>
        <taxon>Gillisia</taxon>
    </lineage>
</organism>
<gene>
    <name evidence="1" type="ORF">Gilli_3089</name>
</gene>
<name>H2BTA0_GILLR</name>
<dbReference type="HOGENOM" id="CLU_2879509_0_0_10"/>
<evidence type="ECO:0000313" key="1">
    <source>
        <dbReference type="EMBL" id="EHQ03699.1"/>
    </source>
</evidence>
<keyword evidence="2" id="KW-1185">Reference proteome</keyword>
<proteinExistence type="predicted"/>
<protein>
    <submittedName>
        <fullName evidence="1">Uncharacterized protein</fullName>
    </submittedName>
</protein>
<dbReference type="Proteomes" id="UP000003844">
    <property type="component" value="Unassembled WGS sequence"/>
</dbReference>
<dbReference type="EMBL" id="JH594606">
    <property type="protein sequence ID" value="EHQ03699.1"/>
    <property type="molecule type" value="Genomic_DNA"/>
</dbReference>
<dbReference type="AlphaFoldDB" id="H2BTA0"/>
<dbReference type="STRING" id="865937.Gilli_3089"/>